<keyword evidence="6 9" id="KW-0418">Kinase</keyword>
<sequence>MTSMSSLIVITGPSGVGKGTLVEKLLERNSSLWLSISATTRSPREGEVEGKNYFFLEPKRFSEVKEQGGFLEWAEFAGNFYGTPKKQIDEKISQGKKVLLEIELEGARQVRKNCDKSFQIFIAPPSFEELEQRIRGRGTDSENAIKRRLARAKEEINAIKEFDAVVINDHIELALLEIERLVKAS</sequence>
<dbReference type="Gene3D" id="3.40.50.300">
    <property type="entry name" value="P-loop containing nucleotide triphosphate hydrolases"/>
    <property type="match status" value="1"/>
</dbReference>
<dbReference type="HAMAP" id="MF_00328">
    <property type="entry name" value="Guanylate_kinase"/>
    <property type="match status" value="1"/>
</dbReference>
<keyword evidence="12" id="KW-1185">Reference proteome</keyword>
<dbReference type="InterPro" id="IPR027417">
    <property type="entry name" value="P-loop_NTPase"/>
</dbReference>
<keyword evidence="9" id="KW-0963">Cytoplasm</keyword>
<gene>
    <name evidence="9 11" type="primary">gmk</name>
    <name evidence="11" type="ordered locus">P9211_04671</name>
</gene>
<dbReference type="RefSeq" id="WP_012195021.1">
    <property type="nucleotide sequence ID" value="NC_009976.1"/>
</dbReference>
<dbReference type="GO" id="GO:0005524">
    <property type="term" value="F:ATP binding"/>
    <property type="evidence" value="ECO:0007669"/>
    <property type="project" value="UniProtKB-UniRule"/>
</dbReference>
<evidence type="ECO:0000256" key="6">
    <source>
        <dbReference type="ARBA" id="ARBA00022777"/>
    </source>
</evidence>
<evidence type="ECO:0000256" key="9">
    <source>
        <dbReference type="HAMAP-Rule" id="MF_00328"/>
    </source>
</evidence>
<accession>A9BE88</accession>
<dbReference type="CDD" id="cd00071">
    <property type="entry name" value="GMPK"/>
    <property type="match status" value="1"/>
</dbReference>
<comment type="subcellular location">
    <subcellularLocation>
        <location evidence="9">Cytoplasm</location>
    </subcellularLocation>
</comment>
<dbReference type="EC" id="2.7.4.8" evidence="2 9"/>
<protein>
    <recommendedName>
        <fullName evidence="3 9">Guanylate kinase</fullName>
        <ecNumber evidence="2 9">2.7.4.8</ecNumber>
    </recommendedName>
    <alternativeName>
        <fullName evidence="8 9">GMP kinase</fullName>
    </alternativeName>
</protein>
<dbReference type="PANTHER" id="PTHR23117:SF13">
    <property type="entry name" value="GUANYLATE KINASE"/>
    <property type="match status" value="1"/>
</dbReference>
<evidence type="ECO:0000313" key="12">
    <source>
        <dbReference type="Proteomes" id="UP000000788"/>
    </source>
</evidence>
<dbReference type="NCBIfam" id="TIGR03263">
    <property type="entry name" value="guanyl_kin"/>
    <property type="match status" value="1"/>
</dbReference>
<dbReference type="InterPro" id="IPR008145">
    <property type="entry name" value="GK/Ca_channel_bsu"/>
</dbReference>
<comment type="catalytic activity">
    <reaction evidence="9">
        <text>GMP + ATP = GDP + ADP</text>
        <dbReference type="Rhea" id="RHEA:20780"/>
        <dbReference type="ChEBI" id="CHEBI:30616"/>
        <dbReference type="ChEBI" id="CHEBI:58115"/>
        <dbReference type="ChEBI" id="CHEBI:58189"/>
        <dbReference type="ChEBI" id="CHEBI:456216"/>
        <dbReference type="EC" id="2.7.4.8"/>
    </reaction>
</comment>
<reference evidence="11 12" key="1">
    <citation type="journal article" date="2007" name="PLoS Genet.">
        <title>Patterns and implications of gene gain and loss in the evolution of Prochlorococcus.</title>
        <authorList>
            <person name="Kettler G.C."/>
            <person name="Martiny A.C."/>
            <person name="Huang K."/>
            <person name="Zucker J."/>
            <person name="Coleman M.L."/>
            <person name="Rodrigue S."/>
            <person name="Chen F."/>
            <person name="Lapidus A."/>
            <person name="Ferriera S."/>
            <person name="Johnson J."/>
            <person name="Steglich C."/>
            <person name="Church G.M."/>
            <person name="Richardson P."/>
            <person name="Chisholm S.W."/>
        </authorList>
    </citation>
    <scope>NUCLEOTIDE SEQUENCE [LARGE SCALE GENOMIC DNA]</scope>
    <source>
        <strain evidence="12">MIT 9211</strain>
    </source>
</reference>
<dbReference type="Proteomes" id="UP000000788">
    <property type="component" value="Chromosome"/>
</dbReference>
<evidence type="ECO:0000256" key="5">
    <source>
        <dbReference type="ARBA" id="ARBA00022741"/>
    </source>
</evidence>
<keyword evidence="4 9" id="KW-0808">Transferase</keyword>
<feature type="domain" description="Guanylate kinase-like" evidence="10">
    <location>
        <begin position="5"/>
        <end position="183"/>
    </location>
</feature>
<comment type="function">
    <text evidence="9">Essential for recycling GMP and indirectly, cGMP.</text>
</comment>
<dbReference type="eggNOG" id="COG0194">
    <property type="taxonomic scope" value="Bacteria"/>
</dbReference>
<keyword evidence="7 9" id="KW-0067">ATP-binding</keyword>
<dbReference type="KEGG" id="pmj:P9211_04671"/>
<evidence type="ECO:0000256" key="3">
    <source>
        <dbReference type="ARBA" id="ARBA00016296"/>
    </source>
</evidence>
<name>A9BE88_PROM4</name>
<feature type="binding site" evidence="9">
    <location>
        <begin position="12"/>
        <end position="19"/>
    </location>
    <ligand>
        <name>ATP</name>
        <dbReference type="ChEBI" id="CHEBI:30616"/>
    </ligand>
</feature>
<dbReference type="InterPro" id="IPR020590">
    <property type="entry name" value="Guanylate_kinase_CS"/>
</dbReference>
<dbReference type="GO" id="GO:0004385">
    <property type="term" value="F:GMP kinase activity"/>
    <property type="evidence" value="ECO:0007669"/>
    <property type="project" value="UniProtKB-UniRule"/>
</dbReference>
<dbReference type="FunFam" id="3.30.63.10:FF:000002">
    <property type="entry name" value="Guanylate kinase 1"/>
    <property type="match status" value="1"/>
</dbReference>
<dbReference type="STRING" id="93059.P9211_04671"/>
<keyword evidence="5 9" id="KW-0547">Nucleotide-binding</keyword>
<dbReference type="GO" id="GO:0005829">
    <property type="term" value="C:cytosol"/>
    <property type="evidence" value="ECO:0007669"/>
    <property type="project" value="TreeGrafter"/>
</dbReference>
<dbReference type="EMBL" id="CP000878">
    <property type="protein sequence ID" value="ABX08398.1"/>
    <property type="molecule type" value="Genomic_DNA"/>
</dbReference>
<dbReference type="Gene3D" id="3.30.63.10">
    <property type="entry name" value="Guanylate Kinase phosphate binding domain"/>
    <property type="match status" value="1"/>
</dbReference>
<organism evidence="11 12">
    <name type="scientific">Prochlorococcus marinus (strain MIT 9211)</name>
    <dbReference type="NCBI Taxonomy" id="93059"/>
    <lineage>
        <taxon>Bacteria</taxon>
        <taxon>Bacillati</taxon>
        <taxon>Cyanobacteriota</taxon>
        <taxon>Cyanophyceae</taxon>
        <taxon>Synechococcales</taxon>
        <taxon>Prochlorococcaceae</taxon>
        <taxon>Prochlorococcus</taxon>
    </lineage>
</organism>
<proteinExistence type="inferred from homology"/>
<dbReference type="PANTHER" id="PTHR23117">
    <property type="entry name" value="GUANYLATE KINASE-RELATED"/>
    <property type="match status" value="1"/>
</dbReference>
<evidence type="ECO:0000256" key="8">
    <source>
        <dbReference type="ARBA" id="ARBA00030128"/>
    </source>
</evidence>
<comment type="similarity">
    <text evidence="1 9">Belongs to the guanylate kinase family.</text>
</comment>
<evidence type="ECO:0000259" key="10">
    <source>
        <dbReference type="PROSITE" id="PS50052"/>
    </source>
</evidence>
<dbReference type="InterPro" id="IPR008144">
    <property type="entry name" value="Guanylate_kin-like_dom"/>
</dbReference>
<dbReference type="SMART" id="SM00072">
    <property type="entry name" value="GuKc"/>
    <property type="match status" value="1"/>
</dbReference>
<dbReference type="PROSITE" id="PS00856">
    <property type="entry name" value="GUANYLATE_KINASE_1"/>
    <property type="match status" value="1"/>
</dbReference>
<dbReference type="Pfam" id="PF00625">
    <property type="entry name" value="Guanylate_kin"/>
    <property type="match status" value="1"/>
</dbReference>
<evidence type="ECO:0000313" key="11">
    <source>
        <dbReference type="EMBL" id="ABX08398.1"/>
    </source>
</evidence>
<dbReference type="SUPFAM" id="SSF52540">
    <property type="entry name" value="P-loop containing nucleoside triphosphate hydrolases"/>
    <property type="match status" value="1"/>
</dbReference>
<evidence type="ECO:0000256" key="4">
    <source>
        <dbReference type="ARBA" id="ARBA00022679"/>
    </source>
</evidence>
<dbReference type="AlphaFoldDB" id="A9BE88"/>
<evidence type="ECO:0000256" key="2">
    <source>
        <dbReference type="ARBA" id="ARBA00012961"/>
    </source>
</evidence>
<evidence type="ECO:0000256" key="1">
    <source>
        <dbReference type="ARBA" id="ARBA00005790"/>
    </source>
</evidence>
<dbReference type="HOGENOM" id="CLU_001715_1_2_3"/>
<dbReference type="OrthoDB" id="9808150at2"/>
<dbReference type="InterPro" id="IPR017665">
    <property type="entry name" value="Guanylate_kinase"/>
</dbReference>
<dbReference type="PROSITE" id="PS50052">
    <property type="entry name" value="GUANYLATE_KINASE_2"/>
    <property type="match status" value="1"/>
</dbReference>
<evidence type="ECO:0000256" key="7">
    <source>
        <dbReference type="ARBA" id="ARBA00022840"/>
    </source>
</evidence>